<organism evidence="4 5">
    <name type="scientific">Pseudohongiella acticola</name>
    <dbReference type="NCBI Taxonomy" id="1524254"/>
    <lineage>
        <taxon>Bacteria</taxon>
        <taxon>Pseudomonadati</taxon>
        <taxon>Pseudomonadota</taxon>
        <taxon>Gammaproteobacteria</taxon>
        <taxon>Pseudomonadales</taxon>
        <taxon>Pseudohongiellaceae</taxon>
        <taxon>Pseudohongiella</taxon>
    </lineage>
</organism>
<feature type="transmembrane region" description="Helical" evidence="3">
    <location>
        <begin position="273"/>
        <end position="290"/>
    </location>
</feature>
<dbReference type="Pfam" id="PF01066">
    <property type="entry name" value="CDP-OH_P_transf"/>
    <property type="match status" value="1"/>
</dbReference>
<feature type="transmembrane region" description="Helical" evidence="3">
    <location>
        <begin position="208"/>
        <end position="225"/>
    </location>
</feature>
<reference evidence="5" key="1">
    <citation type="submission" date="2016-07" db="EMBL/GenBank/DDBJ databases">
        <authorList>
            <person name="Florea S."/>
            <person name="Webb J.S."/>
            <person name="Jaromczyk J."/>
            <person name="Schardl C.L."/>
        </authorList>
    </citation>
    <scope>NUCLEOTIDE SEQUENCE [LARGE SCALE GENOMIC DNA]</scope>
    <source>
        <strain evidence="5">KCTC 42131</strain>
    </source>
</reference>
<feature type="transmembrane region" description="Helical" evidence="3">
    <location>
        <begin position="108"/>
        <end position="126"/>
    </location>
</feature>
<keyword evidence="5" id="KW-1185">Reference proteome</keyword>
<dbReference type="OrthoDB" id="9782011at2"/>
<dbReference type="GO" id="GO:0016780">
    <property type="term" value="F:phosphotransferase activity, for other substituted phosphate groups"/>
    <property type="evidence" value="ECO:0007669"/>
    <property type="project" value="InterPro"/>
</dbReference>
<name>A0A1E8CGP5_9GAMM</name>
<dbReference type="Gene3D" id="1.20.120.1760">
    <property type="match status" value="1"/>
</dbReference>
<dbReference type="EMBL" id="MASR01000002">
    <property type="protein sequence ID" value="OFE11572.1"/>
    <property type="molecule type" value="Genomic_DNA"/>
</dbReference>
<evidence type="ECO:0008006" key="6">
    <source>
        <dbReference type="Google" id="ProtNLM"/>
    </source>
</evidence>
<feature type="transmembrane region" description="Helical" evidence="3">
    <location>
        <begin position="231"/>
        <end position="252"/>
    </location>
</feature>
<protein>
    <recommendedName>
        <fullName evidence="6">CDP-alcohol phosphatidyltransferase</fullName>
    </recommendedName>
</protein>
<accession>A0A1E8CGP5</accession>
<dbReference type="InterPro" id="IPR043130">
    <property type="entry name" value="CDP-OH_PTrfase_TM_dom"/>
</dbReference>
<evidence type="ECO:0000313" key="5">
    <source>
        <dbReference type="Proteomes" id="UP000175669"/>
    </source>
</evidence>
<gene>
    <name evidence="4" type="ORF">PHACT_13615</name>
</gene>
<feature type="transmembrane region" description="Helical" evidence="3">
    <location>
        <begin position="302"/>
        <end position="332"/>
    </location>
</feature>
<dbReference type="InterPro" id="IPR048254">
    <property type="entry name" value="CDP_ALCOHOL_P_TRANSF_CS"/>
</dbReference>
<feature type="transmembrane region" description="Helical" evidence="3">
    <location>
        <begin position="18"/>
        <end position="36"/>
    </location>
</feature>
<dbReference type="GO" id="GO:0008654">
    <property type="term" value="P:phospholipid biosynthetic process"/>
    <property type="evidence" value="ECO:0007669"/>
    <property type="project" value="InterPro"/>
</dbReference>
<comment type="caution">
    <text evidence="4">The sequence shown here is derived from an EMBL/GenBank/DDBJ whole genome shotgun (WGS) entry which is preliminary data.</text>
</comment>
<dbReference type="AlphaFoldDB" id="A0A1E8CGP5"/>
<dbReference type="GO" id="GO:0016020">
    <property type="term" value="C:membrane"/>
    <property type="evidence" value="ECO:0007669"/>
    <property type="project" value="InterPro"/>
</dbReference>
<dbReference type="STRING" id="1524254.PHACT_13615"/>
<dbReference type="RefSeq" id="WP_070118822.1">
    <property type="nucleotide sequence ID" value="NZ_MASR01000002.1"/>
</dbReference>
<feature type="transmembrane region" description="Helical" evidence="3">
    <location>
        <begin position="170"/>
        <end position="187"/>
    </location>
</feature>
<evidence type="ECO:0000256" key="3">
    <source>
        <dbReference type="SAM" id="Phobius"/>
    </source>
</evidence>
<comment type="similarity">
    <text evidence="2">Belongs to the CDP-alcohol phosphatidyltransferase class-I family.</text>
</comment>
<keyword evidence="3" id="KW-0472">Membrane</keyword>
<keyword evidence="3" id="KW-1133">Transmembrane helix</keyword>
<feature type="transmembrane region" description="Helical" evidence="3">
    <location>
        <begin position="147"/>
        <end position="164"/>
    </location>
</feature>
<sequence length="379" mass="41419">MTNESQTYRTLQTELRRAALSGFVGFLLCASLLFITTTAENTLLYLSASVMLWLLAWHQSNKRLHLNRANTSAALQSDLGPANCMTLSRGWLIAATGGFLLIPDVLATHPVLLWIAAALYSVAAIFDRVDGYLARRSQRTSLLGAELDTVFDALGLLIAPVLALQHGKIHASYLLVSVAYYLFVVGIKVRERNHKPVYALPPSVLRRTLAGFQMGYVAVVLWPPFRAEITVLAGFGFMVPLLIGFTVDWLLVSGRLQRRPQRYAMLQQVTHNALLPVLRLMLPLSAWLIVSDGFPVTPALFMPITGLFIIGVSLMLLGLAGRAGAVAVLMLLAWTGPAPDDSIAAVFCLFASITILLLGCGRFSAWQADDDWVNRQDGA</sequence>
<evidence type="ECO:0000256" key="1">
    <source>
        <dbReference type="ARBA" id="ARBA00022679"/>
    </source>
</evidence>
<proteinExistence type="inferred from homology"/>
<evidence type="ECO:0000313" key="4">
    <source>
        <dbReference type="EMBL" id="OFE11572.1"/>
    </source>
</evidence>
<evidence type="ECO:0000256" key="2">
    <source>
        <dbReference type="RuleBase" id="RU003750"/>
    </source>
</evidence>
<keyword evidence="1 2" id="KW-0808">Transferase</keyword>
<dbReference type="Proteomes" id="UP000175669">
    <property type="component" value="Unassembled WGS sequence"/>
</dbReference>
<feature type="transmembrane region" description="Helical" evidence="3">
    <location>
        <begin position="344"/>
        <end position="365"/>
    </location>
</feature>
<dbReference type="InterPro" id="IPR000462">
    <property type="entry name" value="CDP-OH_P_trans"/>
</dbReference>
<dbReference type="PROSITE" id="PS00379">
    <property type="entry name" value="CDP_ALCOHOL_P_TRANSF"/>
    <property type="match status" value="1"/>
</dbReference>
<keyword evidence="3" id="KW-0812">Transmembrane</keyword>